<dbReference type="GO" id="GO:0005262">
    <property type="term" value="F:calcium channel activity"/>
    <property type="evidence" value="ECO:0007669"/>
    <property type="project" value="TreeGrafter"/>
</dbReference>
<dbReference type="OrthoDB" id="6108356at2759"/>
<keyword evidence="1" id="KW-0677">Repeat</keyword>
<dbReference type="GO" id="GO:0098703">
    <property type="term" value="P:calcium ion import across plasma membrane"/>
    <property type="evidence" value="ECO:0007669"/>
    <property type="project" value="TreeGrafter"/>
</dbReference>
<dbReference type="EMBL" id="LSMT01000347">
    <property type="protein sequence ID" value="PFX19704.1"/>
    <property type="molecule type" value="Genomic_DNA"/>
</dbReference>
<comment type="caution">
    <text evidence="5">The sequence shown here is derived from an EMBL/GenBank/DDBJ whole genome shotgun (WGS) entry which is preliminary data.</text>
</comment>
<feature type="transmembrane region" description="Helical" evidence="3">
    <location>
        <begin position="375"/>
        <end position="394"/>
    </location>
</feature>
<keyword evidence="3" id="KW-0472">Membrane</keyword>
<dbReference type="PANTHER" id="PTHR10582:SF2">
    <property type="entry name" value="INACTIVE"/>
    <property type="match status" value="1"/>
</dbReference>
<sequence>MRREKLVERSYVGNEDNDQETQTEDANYWDFLAMDGEFTRSRDFWIKVHEKQRVGLSWNRAMNEVRVERLIQNYKQCGEHDNDDPALVMLKQWPVSKHFKDNPEKLPGLEKLINQVLDLLLESELNSNNRYESFIDKEEKTEKTLLHCAAELGFLHVTKTLVKKYPSLIAVFSKSELKPKKRAMLPVEFALMEESDEVAAYLIRIMQHERRHYVQIDDRKLSPVLSEFGIPQGSILGPMLFNLYVVDLQDILPPTVKRLQYADDTTLYTSCSTPQITSQAESMNATLAGLGAWSNDSNLALNSKKTKAILISTPQMAHVHSLGNLELGLEISENNCGCVRPDDESSLAISSKTQGKEALQHPVVRMLIKTKWKSYGHFFLCLQTALYVIFLLFLTNSLLYGSTKLDPTQYRGAADLWCGFCEVVTLVMVVFYICEENNQMRIGFGDVLLSGVRALSEQRPFVADYSSFNWLSMLLMLMYMGTVLVILLNILIAQMSTTYIQAKKVARLEYDVDRILQLTRMERFPFLNLRVKYYKEGEWISEKKLAEELLEFSEDRNPWESVEEKLNAIRYSLILLSSVQNLRVKYYKEGEWISEKKLAEELLEFSEDRNPWESVEEKLNAIRDMMRKMVKQMRQERMNMC</sequence>
<gene>
    <name evidence="5" type="ORF">AWC38_SpisGene15857</name>
</gene>
<evidence type="ECO:0000313" key="5">
    <source>
        <dbReference type="EMBL" id="PFX19704.1"/>
    </source>
</evidence>
<evidence type="ECO:0000313" key="6">
    <source>
        <dbReference type="Proteomes" id="UP000225706"/>
    </source>
</evidence>
<dbReference type="PANTHER" id="PTHR10582">
    <property type="entry name" value="TRANSIENT RECEPTOR POTENTIAL ION CHANNEL PROTEIN"/>
    <property type="match status" value="1"/>
</dbReference>
<protein>
    <recommendedName>
        <fullName evidence="4">Reverse transcriptase domain-containing protein</fullName>
    </recommendedName>
</protein>
<dbReference type="PROSITE" id="PS50878">
    <property type="entry name" value="RT_POL"/>
    <property type="match status" value="1"/>
</dbReference>
<evidence type="ECO:0000259" key="4">
    <source>
        <dbReference type="PROSITE" id="PS50878"/>
    </source>
</evidence>
<evidence type="ECO:0000256" key="2">
    <source>
        <dbReference type="SAM" id="MobiDB-lite"/>
    </source>
</evidence>
<proteinExistence type="predicted"/>
<keyword evidence="3" id="KW-0812">Transmembrane</keyword>
<reference evidence="6" key="1">
    <citation type="journal article" date="2017" name="bioRxiv">
        <title>Comparative analysis of the genomes of Stylophora pistillata and Acropora digitifera provides evidence for extensive differences between species of corals.</title>
        <authorList>
            <person name="Voolstra C.R."/>
            <person name="Li Y."/>
            <person name="Liew Y.J."/>
            <person name="Baumgarten S."/>
            <person name="Zoccola D."/>
            <person name="Flot J.-F."/>
            <person name="Tambutte S."/>
            <person name="Allemand D."/>
            <person name="Aranda M."/>
        </authorList>
    </citation>
    <scope>NUCLEOTIDE SEQUENCE [LARGE SCALE GENOMIC DNA]</scope>
</reference>
<evidence type="ECO:0000256" key="3">
    <source>
        <dbReference type="SAM" id="Phobius"/>
    </source>
</evidence>
<accession>A0A2B4RMP6</accession>
<feature type="transmembrane region" description="Helical" evidence="3">
    <location>
        <begin position="468"/>
        <end position="492"/>
    </location>
</feature>
<feature type="region of interest" description="Disordered" evidence="2">
    <location>
        <begin position="1"/>
        <end position="24"/>
    </location>
</feature>
<feature type="transmembrane region" description="Helical" evidence="3">
    <location>
        <begin position="414"/>
        <end position="434"/>
    </location>
</feature>
<feature type="domain" description="Reverse transcriptase" evidence="4">
    <location>
        <begin position="1"/>
        <end position="331"/>
    </location>
</feature>
<evidence type="ECO:0000256" key="1">
    <source>
        <dbReference type="ARBA" id="ARBA00022737"/>
    </source>
</evidence>
<dbReference type="GO" id="GO:0005886">
    <property type="term" value="C:plasma membrane"/>
    <property type="evidence" value="ECO:0007669"/>
    <property type="project" value="TreeGrafter"/>
</dbReference>
<organism evidence="5 6">
    <name type="scientific">Stylophora pistillata</name>
    <name type="common">Smooth cauliflower coral</name>
    <dbReference type="NCBI Taxonomy" id="50429"/>
    <lineage>
        <taxon>Eukaryota</taxon>
        <taxon>Metazoa</taxon>
        <taxon>Cnidaria</taxon>
        <taxon>Anthozoa</taxon>
        <taxon>Hexacorallia</taxon>
        <taxon>Scleractinia</taxon>
        <taxon>Astrocoeniina</taxon>
        <taxon>Pocilloporidae</taxon>
        <taxon>Stylophora</taxon>
    </lineage>
</organism>
<dbReference type="Proteomes" id="UP000225706">
    <property type="component" value="Unassembled WGS sequence"/>
</dbReference>
<name>A0A2B4RMP6_STYPI</name>
<keyword evidence="3" id="KW-1133">Transmembrane helix</keyword>
<dbReference type="InterPro" id="IPR000477">
    <property type="entry name" value="RT_dom"/>
</dbReference>
<keyword evidence="6" id="KW-1185">Reference proteome</keyword>
<dbReference type="InterPro" id="IPR024862">
    <property type="entry name" value="TRPV"/>
</dbReference>
<dbReference type="AlphaFoldDB" id="A0A2B4RMP6"/>
<dbReference type="Pfam" id="PF00078">
    <property type="entry name" value="RVT_1"/>
    <property type="match status" value="1"/>
</dbReference>